<keyword evidence="2" id="KW-1185">Reference proteome</keyword>
<dbReference type="EMBL" id="REGN01002004">
    <property type="protein sequence ID" value="RNA31014.1"/>
    <property type="molecule type" value="Genomic_DNA"/>
</dbReference>
<dbReference type="AlphaFoldDB" id="A0A3M7S5B1"/>
<evidence type="ECO:0000313" key="1">
    <source>
        <dbReference type="EMBL" id="RNA31014.1"/>
    </source>
</evidence>
<evidence type="ECO:0000313" key="2">
    <source>
        <dbReference type="Proteomes" id="UP000276133"/>
    </source>
</evidence>
<name>A0A3M7S5B1_BRAPC</name>
<accession>A0A3M7S5B1</accession>
<dbReference type="Proteomes" id="UP000276133">
    <property type="component" value="Unassembled WGS sequence"/>
</dbReference>
<sequence>MTSIEKKISKLYNKFFLDLSSGRTLGSLEFATFFGIHVVNGFNNEKKSKLKIVLKEEKKFRRCAVPVNKQDANIQLYRD</sequence>
<gene>
    <name evidence="1" type="ORF">BpHYR1_036126</name>
</gene>
<reference evidence="1 2" key="1">
    <citation type="journal article" date="2018" name="Sci. Rep.">
        <title>Genomic signatures of local adaptation to the degree of environmental predictability in rotifers.</title>
        <authorList>
            <person name="Franch-Gras L."/>
            <person name="Hahn C."/>
            <person name="Garcia-Roger E.M."/>
            <person name="Carmona M.J."/>
            <person name="Serra M."/>
            <person name="Gomez A."/>
        </authorList>
    </citation>
    <scope>NUCLEOTIDE SEQUENCE [LARGE SCALE GENOMIC DNA]</scope>
    <source>
        <strain evidence="1">HYR1</strain>
    </source>
</reference>
<proteinExistence type="predicted"/>
<organism evidence="1 2">
    <name type="scientific">Brachionus plicatilis</name>
    <name type="common">Marine rotifer</name>
    <name type="synonym">Brachionus muelleri</name>
    <dbReference type="NCBI Taxonomy" id="10195"/>
    <lineage>
        <taxon>Eukaryota</taxon>
        <taxon>Metazoa</taxon>
        <taxon>Spiralia</taxon>
        <taxon>Gnathifera</taxon>
        <taxon>Rotifera</taxon>
        <taxon>Eurotatoria</taxon>
        <taxon>Monogononta</taxon>
        <taxon>Pseudotrocha</taxon>
        <taxon>Ploima</taxon>
        <taxon>Brachionidae</taxon>
        <taxon>Brachionus</taxon>
    </lineage>
</organism>
<protein>
    <submittedName>
        <fullName evidence="1">Uncharacterized protein</fullName>
    </submittedName>
</protein>
<comment type="caution">
    <text evidence="1">The sequence shown here is derived from an EMBL/GenBank/DDBJ whole genome shotgun (WGS) entry which is preliminary data.</text>
</comment>